<evidence type="ECO:0000256" key="9">
    <source>
        <dbReference type="HAMAP-Rule" id="MF_01924"/>
    </source>
</evidence>
<dbReference type="PANTHER" id="PTHR43126:SF1">
    <property type="entry name" value="D-ALANYL-D-ALANINE DIPEPTIDASE"/>
    <property type="match status" value="1"/>
</dbReference>
<feature type="binding site" evidence="9">
    <location>
        <position position="146"/>
    </location>
    <ligand>
        <name>Zn(2+)</name>
        <dbReference type="ChEBI" id="CHEBI:29105"/>
        <note>catalytic</note>
    </ligand>
</feature>
<dbReference type="Pfam" id="PF01427">
    <property type="entry name" value="Peptidase_M15"/>
    <property type="match status" value="1"/>
</dbReference>
<keyword evidence="2 9" id="KW-0645">Protease</keyword>
<dbReference type="Gene3D" id="3.30.1380.10">
    <property type="match status" value="1"/>
</dbReference>
<feature type="binding site" evidence="9">
    <location>
        <position position="200"/>
    </location>
    <ligand>
        <name>Zn(2+)</name>
        <dbReference type="ChEBI" id="CHEBI:29105"/>
        <note>catalytic</note>
    </ligand>
</feature>
<proteinExistence type="inferred from homology"/>
<dbReference type="InterPro" id="IPR009045">
    <property type="entry name" value="Zn_M74/Hedgehog-like"/>
</dbReference>
<dbReference type="KEGG" id="mpar:F7D14_16040"/>
<dbReference type="AlphaFoldDB" id="A0A6B8M7R1"/>
<comment type="catalytic activity">
    <reaction evidence="1 9 10">
        <text>D-alanyl-D-alanine + H2O = 2 D-alanine</text>
        <dbReference type="Rhea" id="RHEA:20661"/>
        <dbReference type="ChEBI" id="CHEBI:15377"/>
        <dbReference type="ChEBI" id="CHEBI:57416"/>
        <dbReference type="ChEBI" id="CHEBI:57822"/>
        <dbReference type="EC" id="3.4.13.22"/>
    </reaction>
</comment>
<keyword evidence="5 9" id="KW-0862">Zinc</keyword>
<feature type="active site" description="Proton donor/acceptor" evidence="9">
    <location>
        <position position="197"/>
    </location>
</feature>
<comment type="cofactor">
    <cofactor evidence="9">
        <name>Zn(2+)</name>
        <dbReference type="ChEBI" id="CHEBI:29105"/>
    </cofactor>
    <text evidence="9">Binds 1 zinc ion per subunit.</text>
</comment>
<evidence type="ECO:0000313" key="12">
    <source>
        <dbReference type="EMBL" id="QGM98841.1"/>
    </source>
</evidence>
<dbReference type="GO" id="GO:0008270">
    <property type="term" value="F:zinc ion binding"/>
    <property type="evidence" value="ECO:0007669"/>
    <property type="project" value="UniProtKB-UniRule"/>
</dbReference>
<evidence type="ECO:0000256" key="10">
    <source>
        <dbReference type="PIRNR" id="PIRNR026671"/>
    </source>
</evidence>
<keyword evidence="7 9" id="KW-0482">Metalloprotease</keyword>
<sequence>MSVAMKKTALLLCLLVFAATARAEPPPGFARLADLAPDLAQDMRYAGSNNFTGHPVPGYRAPQCWLRADAAKALAAAQADAKAQGFSLVVYDCYRPRRAVASFVDWSRNADQSTKPDYYPRLDKSQLFPQGYIAEQSTHSTGLAVDLGVQGWNFGTPFDFFDRQSWTKSKVAGDAHAHREALVALMKRRGFENYPREWWHFTFKDAGKATSYDAEVD</sequence>
<feature type="signal peptide" evidence="11">
    <location>
        <begin position="1"/>
        <end position="23"/>
    </location>
</feature>
<evidence type="ECO:0000313" key="13">
    <source>
        <dbReference type="Proteomes" id="UP000422569"/>
    </source>
</evidence>
<organism evidence="12 13">
    <name type="scientific">Methylocystis parvus</name>
    <dbReference type="NCBI Taxonomy" id="134"/>
    <lineage>
        <taxon>Bacteria</taxon>
        <taxon>Pseudomonadati</taxon>
        <taxon>Pseudomonadota</taxon>
        <taxon>Alphaproteobacteria</taxon>
        <taxon>Hyphomicrobiales</taxon>
        <taxon>Methylocystaceae</taxon>
        <taxon>Methylocystis</taxon>
    </lineage>
</organism>
<keyword evidence="8 10" id="KW-0961">Cell wall biogenesis/degradation</keyword>
<reference evidence="12 13" key="1">
    <citation type="submission" date="2019-09" db="EMBL/GenBank/DDBJ databases">
        <title>Isolation and complete genome sequencing of Methylocystis species.</title>
        <authorList>
            <person name="Rumah B.L."/>
            <person name="Stead C.E."/>
            <person name="Stevens B.C."/>
            <person name="Minton N.P."/>
            <person name="Grosse-Honebrink A."/>
            <person name="Zhang Y."/>
        </authorList>
    </citation>
    <scope>NUCLEOTIDE SEQUENCE [LARGE SCALE GENOMIC DNA]</scope>
    <source>
        <strain evidence="12 13">BRCS2</strain>
    </source>
</reference>
<dbReference type="GO" id="GO:0071555">
    <property type="term" value="P:cell wall organization"/>
    <property type="evidence" value="ECO:0007669"/>
    <property type="project" value="UniProtKB-KW"/>
</dbReference>
<dbReference type="HAMAP" id="MF_01924">
    <property type="entry name" value="A_A_dipeptidase"/>
    <property type="match status" value="1"/>
</dbReference>
<evidence type="ECO:0000256" key="4">
    <source>
        <dbReference type="ARBA" id="ARBA00022801"/>
    </source>
</evidence>
<dbReference type="GO" id="GO:0160237">
    <property type="term" value="F:D-Ala-D-Ala dipeptidase activity"/>
    <property type="evidence" value="ECO:0007669"/>
    <property type="project" value="UniProtKB-EC"/>
</dbReference>
<dbReference type="EC" id="3.4.13.22" evidence="9 10"/>
<evidence type="ECO:0000256" key="5">
    <source>
        <dbReference type="ARBA" id="ARBA00022833"/>
    </source>
</evidence>
<dbReference type="GO" id="GO:0006508">
    <property type="term" value="P:proteolysis"/>
    <property type="evidence" value="ECO:0007669"/>
    <property type="project" value="UniProtKB-KW"/>
</dbReference>
<evidence type="ECO:0000256" key="7">
    <source>
        <dbReference type="ARBA" id="ARBA00023049"/>
    </source>
</evidence>
<evidence type="ECO:0000256" key="1">
    <source>
        <dbReference type="ARBA" id="ARBA00001362"/>
    </source>
</evidence>
<dbReference type="Proteomes" id="UP000422569">
    <property type="component" value="Chromosome"/>
</dbReference>
<keyword evidence="6 9" id="KW-0224">Dipeptidase</keyword>
<evidence type="ECO:0000256" key="6">
    <source>
        <dbReference type="ARBA" id="ARBA00022997"/>
    </source>
</evidence>
<comment type="function">
    <text evidence="9 10">Catalyzes hydrolysis of the D-alanyl-D-alanine dipeptide.</text>
</comment>
<evidence type="ECO:0000256" key="8">
    <source>
        <dbReference type="ARBA" id="ARBA00023316"/>
    </source>
</evidence>
<evidence type="ECO:0000256" key="3">
    <source>
        <dbReference type="ARBA" id="ARBA00022723"/>
    </source>
</evidence>
<protein>
    <recommendedName>
        <fullName evidence="9 10">D-alanyl-D-alanine dipeptidase</fullName>
        <shortName evidence="9 10">D-Ala-D-Ala dipeptidase</shortName>
        <ecNumber evidence="9 10">3.4.13.22</ecNumber>
    </recommendedName>
</protein>
<comment type="similarity">
    <text evidence="9 10">Belongs to the peptidase M15D family.</text>
</comment>
<keyword evidence="4 9" id="KW-0378">Hydrolase</keyword>
<gene>
    <name evidence="9" type="primary">ddpX</name>
    <name evidence="12" type="ORF">F7D14_16040</name>
</gene>
<evidence type="ECO:0000256" key="2">
    <source>
        <dbReference type="ARBA" id="ARBA00022670"/>
    </source>
</evidence>
<dbReference type="EMBL" id="CP044331">
    <property type="protein sequence ID" value="QGM98841.1"/>
    <property type="molecule type" value="Genomic_DNA"/>
</dbReference>
<dbReference type="PANTHER" id="PTHR43126">
    <property type="entry name" value="D-ALANYL-D-ALANINE DIPEPTIDASE"/>
    <property type="match status" value="1"/>
</dbReference>
<accession>A0A6B8M7R1</accession>
<dbReference type="PIRSF" id="PIRSF026671">
    <property type="entry name" value="AA_dipeptidase"/>
    <property type="match status" value="1"/>
</dbReference>
<keyword evidence="11" id="KW-0732">Signal</keyword>
<evidence type="ECO:0000256" key="11">
    <source>
        <dbReference type="SAM" id="SignalP"/>
    </source>
</evidence>
<keyword evidence="3 9" id="KW-0479">Metal-binding</keyword>
<name>A0A6B8M7R1_9HYPH</name>
<feature type="binding site" evidence="9">
    <location>
        <position position="139"/>
    </location>
    <ligand>
        <name>Zn(2+)</name>
        <dbReference type="ChEBI" id="CHEBI:29105"/>
        <note>catalytic</note>
    </ligand>
</feature>
<keyword evidence="13" id="KW-1185">Reference proteome</keyword>
<dbReference type="InterPro" id="IPR000755">
    <property type="entry name" value="A_A_dipeptidase"/>
</dbReference>
<dbReference type="GO" id="GO:0008237">
    <property type="term" value="F:metallopeptidase activity"/>
    <property type="evidence" value="ECO:0007669"/>
    <property type="project" value="UniProtKB-KW"/>
</dbReference>
<feature type="site" description="Transition state stabilizer" evidence="9">
    <location>
        <position position="95"/>
    </location>
</feature>
<feature type="chain" id="PRO_5025567946" description="D-alanyl-D-alanine dipeptidase" evidence="11">
    <location>
        <begin position="24"/>
        <end position="217"/>
    </location>
</feature>
<dbReference type="SUPFAM" id="SSF55166">
    <property type="entry name" value="Hedgehog/DD-peptidase"/>
    <property type="match status" value="1"/>
</dbReference>